<dbReference type="InterPro" id="IPR002099">
    <property type="entry name" value="MutL/Mlh/PMS"/>
</dbReference>
<organism evidence="9">
    <name type="scientific">Enterobius vermicularis</name>
    <name type="common">Human pinworm</name>
    <dbReference type="NCBI Taxonomy" id="51028"/>
    <lineage>
        <taxon>Eukaryota</taxon>
        <taxon>Metazoa</taxon>
        <taxon>Ecdysozoa</taxon>
        <taxon>Nematoda</taxon>
        <taxon>Chromadorea</taxon>
        <taxon>Rhabditida</taxon>
        <taxon>Spirurina</taxon>
        <taxon>Oxyuridomorpha</taxon>
        <taxon>Oxyuroidea</taxon>
        <taxon>Oxyuridae</taxon>
        <taxon>Enterobius</taxon>
    </lineage>
</organism>
<sequence>MEFSQRFRMGVIHQLSEDVVNRIAAGEVMVRASNAVKELIENSLDAEATEIIITAKNGGLDLLKVQDNGKGILKEDMPLVCERFATSKLSKFEELESMSTFGFRGEALASLSYVSNVQIISKPRDANCAHAARYSNGKMEGEIRSSAGLDGTTIIAENLFLESESRRKALKNPAEEMSRIADVVIRYAIKNPNVSFTLRRCGSGCDFRTPGDGDVANVICSLIGPKAAEDLINLSFADSLLYFTLDGYMTRPTTSCTAQTLQFRQERQKTFFLFINGRSVECAQLKRALDAILATQNTFSPFVFLSLQIAPNRVDVNVHPTKSTVLFLEQDAIITAVQDYIGTVLENSVETYAVKAHGPVTGDNDLSAPSQSEAVSDLMLTPKSKKKHVIVVSEQLGGLQPSTEQAVTLKKIYAHQLVRTDAKERRLDEFVNSQNLSQVETVLVKPSTSNWREFNFSSLAAMKGEICKSTSLGLRGLFKDHTYVGAVDPSRALIQHGTSLYLINVRHCLRQYFYQLLVLSFGNFGNGAIETIPSLVDGYLPQLESLPTLVSTLAYDVDWDHEQTCFEGICWALADFFSPKAEYCSEEAFSVFGDQTCSWKTIYSDILFPSLKTSFLPPKTLASKVRRLADLTELYKVFERC</sequence>
<dbReference type="CDD" id="cd16926">
    <property type="entry name" value="HATPase_MutL-MLH-PMS-like"/>
    <property type="match status" value="1"/>
</dbReference>
<evidence type="ECO:0000259" key="6">
    <source>
        <dbReference type="SMART" id="SM01340"/>
    </source>
</evidence>
<dbReference type="SUPFAM" id="SSF55874">
    <property type="entry name" value="ATPase domain of HSP90 chaperone/DNA topoisomerase II/histidine kinase"/>
    <property type="match status" value="1"/>
</dbReference>
<evidence type="ECO:0000313" key="8">
    <source>
        <dbReference type="Proteomes" id="UP000274131"/>
    </source>
</evidence>
<evidence type="ECO:0000256" key="4">
    <source>
        <dbReference type="ARBA" id="ARBA00023204"/>
    </source>
</evidence>
<dbReference type="InterPro" id="IPR020568">
    <property type="entry name" value="Ribosomal_Su5_D2-typ_SF"/>
</dbReference>
<dbReference type="GO" id="GO:0030983">
    <property type="term" value="F:mismatched DNA binding"/>
    <property type="evidence" value="ECO:0007669"/>
    <property type="project" value="InterPro"/>
</dbReference>
<dbReference type="Gene3D" id="3.30.230.10">
    <property type="match status" value="1"/>
</dbReference>
<evidence type="ECO:0000313" key="7">
    <source>
        <dbReference type="EMBL" id="VDD86699.1"/>
    </source>
</evidence>
<dbReference type="NCBIfam" id="TIGR00585">
    <property type="entry name" value="mutl"/>
    <property type="match status" value="1"/>
</dbReference>
<feature type="domain" description="DNA mismatch repair protein S5" evidence="6">
    <location>
        <begin position="219"/>
        <end position="346"/>
    </location>
</feature>
<evidence type="ECO:0000256" key="2">
    <source>
        <dbReference type="ARBA" id="ARBA00006082"/>
    </source>
</evidence>
<keyword evidence="8" id="KW-1185">Reference proteome</keyword>
<evidence type="ECO:0000256" key="1">
    <source>
        <dbReference type="ARBA" id="ARBA00004123"/>
    </source>
</evidence>
<accession>A0A158Q9I3</accession>
<dbReference type="GO" id="GO:0032389">
    <property type="term" value="C:MutLalpha complex"/>
    <property type="evidence" value="ECO:0007669"/>
    <property type="project" value="TreeGrafter"/>
</dbReference>
<dbReference type="PANTHER" id="PTHR10073:SF12">
    <property type="entry name" value="DNA MISMATCH REPAIR PROTEIN MLH1"/>
    <property type="match status" value="1"/>
</dbReference>
<dbReference type="Pfam" id="PF01119">
    <property type="entry name" value="DNA_mis_repair"/>
    <property type="match status" value="1"/>
</dbReference>
<comment type="subcellular location">
    <subcellularLocation>
        <location evidence="1">Nucleus</location>
    </subcellularLocation>
</comment>
<dbReference type="FunFam" id="3.30.565.10:FF:000003">
    <property type="entry name" value="DNA mismatch repair endonuclease MutL"/>
    <property type="match status" value="1"/>
</dbReference>
<dbReference type="GO" id="GO:0006298">
    <property type="term" value="P:mismatch repair"/>
    <property type="evidence" value="ECO:0007669"/>
    <property type="project" value="InterPro"/>
</dbReference>
<dbReference type="Proteomes" id="UP000274131">
    <property type="component" value="Unassembled WGS sequence"/>
</dbReference>
<dbReference type="InterPro" id="IPR013507">
    <property type="entry name" value="DNA_mismatch_S5_2-like"/>
</dbReference>
<evidence type="ECO:0000313" key="9">
    <source>
        <dbReference type="WBParaSite" id="EVEC_0000213401-mRNA-1"/>
    </source>
</evidence>
<reference evidence="9" key="1">
    <citation type="submission" date="2016-04" db="UniProtKB">
        <authorList>
            <consortium name="WormBaseParasite"/>
        </authorList>
    </citation>
    <scope>IDENTIFICATION</scope>
</reference>
<dbReference type="SUPFAM" id="SSF54211">
    <property type="entry name" value="Ribosomal protein S5 domain 2-like"/>
    <property type="match status" value="1"/>
</dbReference>
<dbReference type="SMART" id="SM01340">
    <property type="entry name" value="DNA_mis_repair"/>
    <property type="match status" value="1"/>
</dbReference>
<dbReference type="Pfam" id="PF13589">
    <property type="entry name" value="HATPase_c_3"/>
    <property type="match status" value="1"/>
</dbReference>
<dbReference type="Pfam" id="PF16413">
    <property type="entry name" value="Mlh1_C"/>
    <property type="match status" value="1"/>
</dbReference>
<dbReference type="InterPro" id="IPR014762">
    <property type="entry name" value="DNA_mismatch_repair_CS"/>
</dbReference>
<dbReference type="GO" id="GO:0016887">
    <property type="term" value="F:ATP hydrolysis activity"/>
    <property type="evidence" value="ECO:0007669"/>
    <property type="project" value="InterPro"/>
</dbReference>
<dbReference type="Gene3D" id="3.30.565.10">
    <property type="entry name" value="Histidine kinase-like ATPase, C-terminal domain"/>
    <property type="match status" value="1"/>
</dbReference>
<dbReference type="InterPro" id="IPR014721">
    <property type="entry name" value="Ribsml_uS5_D2-typ_fold_subgr"/>
</dbReference>
<keyword evidence="4" id="KW-0234">DNA repair</keyword>
<protein>
    <submittedName>
        <fullName evidence="9">DNA_mis_repair domain-containing protein</fullName>
    </submittedName>
</protein>
<dbReference type="InterPro" id="IPR036890">
    <property type="entry name" value="HATPase_C_sf"/>
</dbReference>
<dbReference type="GO" id="GO:0140664">
    <property type="term" value="F:ATP-dependent DNA damage sensor activity"/>
    <property type="evidence" value="ECO:0007669"/>
    <property type="project" value="InterPro"/>
</dbReference>
<dbReference type="InterPro" id="IPR038973">
    <property type="entry name" value="MutL/Mlh/Pms-like"/>
</dbReference>
<dbReference type="WBParaSite" id="EVEC_0000213401-mRNA-1">
    <property type="protein sequence ID" value="EVEC_0000213401-mRNA-1"/>
    <property type="gene ID" value="EVEC_0000213401"/>
</dbReference>
<keyword evidence="5" id="KW-0539">Nucleus</keyword>
<comment type="similarity">
    <text evidence="2">Belongs to the DNA mismatch repair MutL/HexB family.</text>
</comment>
<gene>
    <name evidence="7" type="ORF">EVEC_LOCUS1842</name>
</gene>
<dbReference type="GO" id="GO:0005524">
    <property type="term" value="F:ATP binding"/>
    <property type="evidence" value="ECO:0007669"/>
    <property type="project" value="InterPro"/>
</dbReference>
<dbReference type="AlphaFoldDB" id="A0A158Q9I3"/>
<dbReference type="InterPro" id="IPR032189">
    <property type="entry name" value="Mlh1_C"/>
</dbReference>
<dbReference type="PROSITE" id="PS00058">
    <property type="entry name" value="DNA_MISMATCH_REPAIR_1"/>
    <property type="match status" value="1"/>
</dbReference>
<dbReference type="EMBL" id="UXUI01007273">
    <property type="protein sequence ID" value="VDD86699.1"/>
    <property type="molecule type" value="Genomic_DNA"/>
</dbReference>
<keyword evidence="3" id="KW-0227">DNA damage</keyword>
<dbReference type="STRING" id="51028.A0A158Q9I3"/>
<evidence type="ECO:0000256" key="3">
    <source>
        <dbReference type="ARBA" id="ARBA00022763"/>
    </source>
</evidence>
<proteinExistence type="inferred from homology"/>
<reference evidence="7 8" key="2">
    <citation type="submission" date="2018-10" db="EMBL/GenBank/DDBJ databases">
        <authorList>
            <consortium name="Pathogen Informatics"/>
        </authorList>
    </citation>
    <scope>NUCLEOTIDE SEQUENCE [LARGE SCALE GENOMIC DNA]</scope>
</reference>
<dbReference type="PANTHER" id="PTHR10073">
    <property type="entry name" value="DNA MISMATCH REPAIR PROTEIN MLH, PMS, MUTL"/>
    <property type="match status" value="1"/>
</dbReference>
<name>A0A158Q9I3_ENTVE</name>
<dbReference type="OrthoDB" id="10263226at2759"/>
<evidence type="ECO:0000256" key="5">
    <source>
        <dbReference type="ARBA" id="ARBA00023242"/>
    </source>
</evidence>